<evidence type="ECO:0000256" key="2">
    <source>
        <dbReference type="SAM" id="MobiDB-lite"/>
    </source>
</evidence>
<feature type="region of interest" description="Disordered" evidence="2">
    <location>
        <begin position="382"/>
        <end position="413"/>
    </location>
</feature>
<dbReference type="Gene3D" id="1.10.472.80">
    <property type="entry name" value="Ypt/Rab-GAP domain of gyp1p, domain 3"/>
    <property type="match status" value="1"/>
</dbReference>
<dbReference type="STRING" id="984486.A0A1E3QWN6"/>
<dbReference type="RefSeq" id="XP_018987426.1">
    <property type="nucleotide sequence ID" value="XM_019128151.1"/>
</dbReference>
<dbReference type="GO" id="GO:0006888">
    <property type="term" value="P:endoplasmic reticulum to Golgi vesicle-mediated transport"/>
    <property type="evidence" value="ECO:0007669"/>
    <property type="project" value="TreeGrafter"/>
</dbReference>
<name>A0A1E3QWN6_9ASCO</name>
<feature type="domain" description="Rab-GAP TBC" evidence="3">
    <location>
        <begin position="61"/>
        <end position="294"/>
    </location>
</feature>
<dbReference type="GO" id="GO:0005789">
    <property type="term" value="C:endoplasmic reticulum membrane"/>
    <property type="evidence" value="ECO:0007669"/>
    <property type="project" value="TreeGrafter"/>
</dbReference>
<dbReference type="InterPro" id="IPR035969">
    <property type="entry name" value="Rab-GAP_TBC_sf"/>
</dbReference>
<organism evidence="4 5">
    <name type="scientific">Babjeviella inositovora NRRL Y-12698</name>
    <dbReference type="NCBI Taxonomy" id="984486"/>
    <lineage>
        <taxon>Eukaryota</taxon>
        <taxon>Fungi</taxon>
        <taxon>Dikarya</taxon>
        <taxon>Ascomycota</taxon>
        <taxon>Saccharomycotina</taxon>
        <taxon>Pichiomycetes</taxon>
        <taxon>Serinales incertae sedis</taxon>
        <taxon>Babjeviella</taxon>
    </lineage>
</organism>
<evidence type="ECO:0000313" key="4">
    <source>
        <dbReference type="EMBL" id="ODQ82098.1"/>
    </source>
</evidence>
<dbReference type="OrthoDB" id="206700at2759"/>
<keyword evidence="5" id="KW-1185">Reference proteome</keyword>
<dbReference type="InterPro" id="IPR000195">
    <property type="entry name" value="Rab-GAP-TBC_dom"/>
</dbReference>
<evidence type="ECO:0000313" key="5">
    <source>
        <dbReference type="Proteomes" id="UP000094336"/>
    </source>
</evidence>
<dbReference type="Proteomes" id="UP000094336">
    <property type="component" value="Unassembled WGS sequence"/>
</dbReference>
<dbReference type="SMART" id="SM00164">
    <property type="entry name" value="TBC"/>
    <property type="match status" value="1"/>
</dbReference>
<dbReference type="PANTHER" id="PTHR20913:SF7">
    <property type="entry name" value="RE60063P"/>
    <property type="match status" value="1"/>
</dbReference>
<dbReference type="PANTHER" id="PTHR20913">
    <property type="entry name" value="TBC1 DOMAIN FAMILY MEMBER 20/GTPASE"/>
    <property type="match status" value="1"/>
</dbReference>
<dbReference type="GeneID" id="30146004"/>
<proteinExistence type="predicted"/>
<reference evidence="5" key="1">
    <citation type="submission" date="2016-05" db="EMBL/GenBank/DDBJ databases">
        <title>Comparative genomics of biotechnologically important yeasts.</title>
        <authorList>
            <consortium name="DOE Joint Genome Institute"/>
            <person name="Riley R."/>
            <person name="Haridas S."/>
            <person name="Wolfe K.H."/>
            <person name="Lopes M.R."/>
            <person name="Hittinger C.T."/>
            <person name="Goker M."/>
            <person name="Salamov A."/>
            <person name="Wisecaver J."/>
            <person name="Long T.M."/>
            <person name="Aerts A.L."/>
            <person name="Barry K."/>
            <person name="Choi C."/>
            <person name="Clum A."/>
            <person name="Coughlan A.Y."/>
            <person name="Deshpande S."/>
            <person name="Douglass A.P."/>
            <person name="Hanson S.J."/>
            <person name="Klenk H.-P."/>
            <person name="Labutti K."/>
            <person name="Lapidus A."/>
            <person name="Lindquist E."/>
            <person name="Lipzen A."/>
            <person name="Meier-Kolthoff J.P."/>
            <person name="Ohm R.A."/>
            <person name="Otillar R.P."/>
            <person name="Pangilinan J."/>
            <person name="Peng Y."/>
            <person name="Rokas A."/>
            <person name="Rosa C.A."/>
            <person name="Scheuner C."/>
            <person name="Sibirny A.A."/>
            <person name="Slot J.C."/>
            <person name="Stielow J.B."/>
            <person name="Sun H."/>
            <person name="Kurtzman C.P."/>
            <person name="Blackwell M."/>
            <person name="Grigoriev I.V."/>
            <person name="Jeffries T.W."/>
        </authorList>
    </citation>
    <scope>NUCLEOTIDE SEQUENCE [LARGE SCALE GENOMIC DNA]</scope>
    <source>
        <strain evidence="5">NRRL Y-12698</strain>
    </source>
</reference>
<dbReference type="SUPFAM" id="SSF47923">
    <property type="entry name" value="Ypt/Rab-GAP domain of gyp1p"/>
    <property type="match status" value="2"/>
</dbReference>
<dbReference type="EMBL" id="KV454427">
    <property type="protein sequence ID" value="ODQ82098.1"/>
    <property type="molecule type" value="Genomic_DNA"/>
</dbReference>
<feature type="compositionally biased region" description="Acidic residues" evidence="2">
    <location>
        <begin position="382"/>
        <end position="392"/>
    </location>
</feature>
<dbReference type="InterPro" id="IPR045913">
    <property type="entry name" value="TBC20/Gyp8-like"/>
</dbReference>
<dbReference type="Gene3D" id="1.10.8.1310">
    <property type="match status" value="1"/>
</dbReference>
<evidence type="ECO:0000256" key="1">
    <source>
        <dbReference type="ARBA" id="ARBA00022468"/>
    </source>
</evidence>
<evidence type="ECO:0000259" key="3">
    <source>
        <dbReference type="PROSITE" id="PS50086"/>
    </source>
</evidence>
<keyword evidence="1" id="KW-0343">GTPase activation</keyword>
<dbReference type="GO" id="GO:0005096">
    <property type="term" value="F:GTPase activator activity"/>
    <property type="evidence" value="ECO:0007669"/>
    <property type="project" value="UniProtKB-KW"/>
</dbReference>
<dbReference type="PROSITE" id="PS50086">
    <property type="entry name" value="TBC_RABGAP"/>
    <property type="match status" value="1"/>
</dbReference>
<accession>A0A1E3QWN6</accession>
<gene>
    <name evidence="4" type="ORF">BABINDRAFT_160294</name>
</gene>
<dbReference type="AlphaFoldDB" id="A0A1E3QWN6"/>
<sequence length="560" mass="63195">MTEILMPDWVSMDIGDLGKSIYNDHPLDDDTRPLKKKAIVEALVEDNRELLAALSRSRGGLLNSELRFQVWSALLGVSSLADDATIRESVMFNSALMDSDLTHVDEFEAATQKEAEGAEEPTDEEKSDRASYEKMLPHKDENQVKLDVDRSFIFYPANPLTEDLLHMRSDLTQLITRILRTNPFLHYYQGYHDIVSIIYLVFRDYDPLLSQTYAVLEHLTLNHLRDFMIRDIQPSIDQLMLLPELVARIDPKFGQTIGRIQPFYALSSILTMFSHDVTKFEDICMIMDFIMATGEASSSIYIFAAVLFYHKSDIMRGEAEMDTLHSELSRLFVGLETGDLFSVLLHANLLAVQFPLLDLSAFQDGISQYSVLKTTSRGGFEAECESETEDVEQPLRRRNNPSLEASDSDIASSLTSSISSLQTTSSKSSTSETGKAHTPYATWKDRIEALTEKLGSEVEAKKQEQEQERLKQSAALPEKKIVRRKLKLSLLVKLSLTVGILSFVIHYYKDVLPLGVTQTVTFISNRLAQLRGPLVFERTGRVAGGILNRVGLGNLKEFRF</sequence>
<dbReference type="Pfam" id="PF00566">
    <property type="entry name" value="RabGAP-TBC"/>
    <property type="match status" value="1"/>
</dbReference>
<protein>
    <recommendedName>
        <fullName evidence="3">Rab-GAP TBC domain-containing protein</fullName>
    </recommendedName>
</protein>